<dbReference type="RefSeq" id="WP_108382667.1">
    <property type="nucleotide sequence ID" value="NZ_CP028858.1"/>
</dbReference>
<dbReference type="GeneID" id="36512671"/>
<feature type="compositionally biased region" description="Acidic residues" evidence="1">
    <location>
        <begin position="539"/>
        <end position="565"/>
    </location>
</feature>
<feature type="region of interest" description="Disordered" evidence="1">
    <location>
        <begin position="452"/>
        <end position="585"/>
    </location>
</feature>
<dbReference type="Proteomes" id="UP000244727">
    <property type="component" value="Chromosome"/>
</dbReference>
<dbReference type="SUPFAM" id="SSF48371">
    <property type="entry name" value="ARM repeat"/>
    <property type="match status" value="1"/>
</dbReference>
<evidence type="ECO:0008006" key="4">
    <source>
        <dbReference type="Google" id="ProtNLM"/>
    </source>
</evidence>
<sequence>MQQRRRRAAHLRDQAERDPSSIASEAPYLVGLLNVDREDTRRDAAAALRALATTDFDAIDAAFDRVVDRSEYGERLERRALDTISRGIEYDIIGWETEQFLPYLDAPDYRVRVSAARAIDGIADQNIDDVGAQSQAIRAALHGSQCDVRINLLGALRQLAWDDADLVVPEIDWLAQQLDNPAPEVRTRAAGTLGGIASTYPERVRSTVPALRTLLHREDHDTMRDPLLALAGIATECPDAVEGAVVDVAAHLDHDTDDCRAYAAIICREVSRAHPGAVAPAVDPLGGVIDDEPRTRTAALWALTKFGYSHPDAVRHLTDDAVAVLDADDSSTRRLAADFLASVGRVYPDDVRPAVADLVARLDDGPAVVEQALEALSTVAGAHPDALVDHVERIAATLDHDDTAVQARSAETLAALAEQRPAVVRPVDDQIAALRGATNDRLAEAIPRALAALDPSTESEADEETADAAEPSSGDETADAVELSSGDETADAAEPSAGDGTPQDTGASDDGITTGEEDPVVEPIISGTDQTAVTAAADATDETAVTEESDDESVDATDDSGEDDPEPSRTLSSAAQRALDRYAED</sequence>
<evidence type="ECO:0000256" key="1">
    <source>
        <dbReference type="SAM" id="MobiDB-lite"/>
    </source>
</evidence>
<evidence type="ECO:0000313" key="2">
    <source>
        <dbReference type="EMBL" id="AWB27867.1"/>
    </source>
</evidence>
<name>A0A2R4X243_9EURY</name>
<gene>
    <name evidence="2" type="ORF">HARCEL1_09150</name>
</gene>
<dbReference type="InterPro" id="IPR011989">
    <property type="entry name" value="ARM-like"/>
</dbReference>
<accession>A0A2R4X243</accession>
<keyword evidence="3" id="KW-1185">Reference proteome</keyword>
<reference evidence="2 3" key="1">
    <citation type="submission" date="2018-04" db="EMBL/GenBank/DDBJ databases">
        <title>Halococcoides cellulosivorans gen. nov., sp. nov., an extremely halophilic cellulose-utilizing haloarchaeon from hypersaline lakes.</title>
        <authorList>
            <person name="Sorokin D.Y."/>
            <person name="Toshchakov S.V."/>
            <person name="Samarov N.I."/>
            <person name="Korzhenkov A."/>
            <person name="Kublanov I.V."/>
        </authorList>
    </citation>
    <scope>NUCLEOTIDE SEQUENCE [LARGE SCALE GENOMIC DNA]</scope>
    <source>
        <strain evidence="2 3">HArcel1</strain>
    </source>
</reference>
<dbReference type="AlphaFoldDB" id="A0A2R4X243"/>
<feature type="compositionally biased region" description="Acidic residues" evidence="1">
    <location>
        <begin position="457"/>
        <end position="467"/>
    </location>
</feature>
<evidence type="ECO:0000313" key="3">
    <source>
        <dbReference type="Proteomes" id="UP000244727"/>
    </source>
</evidence>
<organism evidence="2 3">
    <name type="scientific">Halococcoides cellulosivorans</name>
    <dbReference type="NCBI Taxonomy" id="1679096"/>
    <lineage>
        <taxon>Archaea</taxon>
        <taxon>Methanobacteriati</taxon>
        <taxon>Methanobacteriota</taxon>
        <taxon>Stenosarchaea group</taxon>
        <taxon>Halobacteria</taxon>
        <taxon>Halobacteriales</taxon>
        <taxon>Haloarculaceae</taxon>
        <taxon>Halococcoides</taxon>
    </lineage>
</organism>
<protein>
    <recommendedName>
        <fullName evidence="4">HEAT repeat domain-containing protein</fullName>
    </recommendedName>
</protein>
<dbReference type="Gene3D" id="1.25.10.10">
    <property type="entry name" value="Leucine-rich Repeat Variant"/>
    <property type="match status" value="3"/>
</dbReference>
<feature type="compositionally biased region" description="Low complexity" evidence="1">
    <location>
        <begin position="528"/>
        <end position="538"/>
    </location>
</feature>
<dbReference type="InterPro" id="IPR016024">
    <property type="entry name" value="ARM-type_fold"/>
</dbReference>
<dbReference type="KEGG" id="harc:HARCEL1_09150"/>
<dbReference type="EMBL" id="CP028858">
    <property type="protein sequence ID" value="AWB27867.1"/>
    <property type="molecule type" value="Genomic_DNA"/>
</dbReference>
<proteinExistence type="predicted"/>